<dbReference type="Proteomes" id="UP000294164">
    <property type="component" value="Unassembled WGS sequence"/>
</dbReference>
<feature type="region of interest" description="Disordered" evidence="1">
    <location>
        <begin position="425"/>
        <end position="481"/>
    </location>
</feature>
<dbReference type="AlphaFoldDB" id="A0A4Q8M5W8"/>
<gene>
    <name evidence="2" type="ORF">EA655_10620</name>
</gene>
<evidence type="ECO:0000256" key="1">
    <source>
        <dbReference type="SAM" id="MobiDB-lite"/>
    </source>
</evidence>
<proteinExistence type="predicted"/>
<dbReference type="InterPro" id="IPR006429">
    <property type="entry name" value="Phage_lambda_portal"/>
</dbReference>
<organism evidence="2 3">
    <name type="scientific">Pseudoxanthomonas winnipegensis</name>
    <dbReference type="NCBI Taxonomy" id="2480810"/>
    <lineage>
        <taxon>Bacteria</taxon>
        <taxon>Pseudomonadati</taxon>
        <taxon>Pseudomonadota</taxon>
        <taxon>Gammaproteobacteria</taxon>
        <taxon>Lysobacterales</taxon>
        <taxon>Lysobacteraceae</taxon>
        <taxon>Pseudoxanthomonas</taxon>
    </lineage>
</organism>
<dbReference type="EMBL" id="SHMG01000005">
    <property type="protein sequence ID" value="TAA42558.1"/>
    <property type="molecule type" value="Genomic_DNA"/>
</dbReference>
<evidence type="ECO:0000313" key="3">
    <source>
        <dbReference type="Proteomes" id="UP000294164"/>
    </source>
</evidence>
<dbReference type="GO" id="GO:0005198">
    <property type="term" value="F:structural molecule activity"/>
    <property type="evidence" value="ECO:0007669"/>
    <property type="project" value="InterPro"/>
</dbReference>
<evidence type="ECO:0000313" key="2">
    <source>
        <dbReference type="EMBL" id="TAA42558.1"/>
    </source>
</evidence>
<accession>A0A4Q8M5W8</accession>
<sequence>MFTASTLGPNASQLYGKPTVLARARHLARNDPWAVAALNKSVSNAIATGIQAKPVWGTKEHKAEVQKWWNSWMKVSDADGVLHWYAQQALGYRSWKEGGEVFIRLRYRRLSDGLPVPLQVQLIESEQCPQHYYATLSNGNVVRRGIEFDKIGRRVAYWMYRTHPGDFEPGVVNAGDLLRIPAEQIRHLYRPSRPGEIRGMPASASVIVRMFNLDRLDDAVLERQAIANLFAAFYTQKTVVESDDPNREPADGVVTDMESGVDENGEPLAGLEPGTAQELPPGYDVKFSAPPGAGTDYAEFLRGHLMAIAAAHDIPYEVLTGDLRNISDRALKLILNEFRRVIEADQWLYLIPQMCQFVREAWYDQAVLAGRLDVPGYADLREEVTETLWVPQGWPWSHPVQDVQAEKQAVRAGFKARSAVVLSSGEDPEEVMNQIEQDNAEADRRGMTFDSDARRTNTSGVAQPDVDEPAAAGDRTSENQE</sequence>
<dbReference type="Pfam" id="PF05136">
    <property type="entry name" value="Phage_portal_2"/>
    <property type="match status" value="1"/>
</dbReference>
<feature type="compositionally biased region" description="Basic and acidic residues" evidence="1">
    <location>
        <begin position="441"/>
        <end position="455"/>
    </location>
</feature>
<dbReference type="OrthoDB" id="622132at2"/>
<dbReference type="GO" id="GO:0019068">
    <property type="term" value="P:virion assembly"/>
    <property type="evidence" value="ECO:0007669"/>
    <property type="project" value="InterPro"/>
</dbReference>
<name>A0A4Q8M5W8_9GAMM</name>
<protein>
    <submittedName>
        <fullName evidence="2">Phage portal protein</fullName>
    </submittedName>
</protein>
<dbReference type="NCBIfam" id="TIGR01539">
    <property type="entry name" value="portal_lambda"/>
    <property type="match status" value="1"/>
</dbReference>
<reference evidence="2 3" key="1">
    <citation type="submission" date="2019-02" db="EMBL/GenBank/DDBJ databases">
        <title>WGS of Pseudoxanthomonas species novum from clinical isolates.</title>
        <authorList>
            <person name="Bernier A.-M."/>
            <person name="Bernard K."/>
            <person name="Vachon A."/>
        </authorList>
    </citation>
    <scope>NUCLEOTIDE SEQUENCE [LARGE SCALE GENOMIC DNA]</scope>
    <source>
        <strain evidence="2 3">NML130969</strain>
    </source>
</reference>
<comment type="caution">
    <text evidence="2">The sequence shown here is derived from an EMBL/GenBank/DDBJ whole genome shotgun (WGS) entry which is preliminary data.</text>
</comment>